<evidence type="ECO:0000259" key="2">
    <source>
        <dbReference type="Pfam" id="PF13439"/>
    </source>
</evidence>
<dbReference type="InterPro" id="IPR011990">
    <property type="entry name" value="TPR-like_helical_dom_sf"/>
</dbReference>
<dbReference type="PANTHER" id="PTHR45947:SF3">
    <property type="entry name" value="SULFOQUINOVOSYL TRANSFERASE SQD2"/>
    <property type="match status" value="1"/>
</dbReference>
<dbReference type="RefSeq" id="WP_035808238.1">
    <property type="nucleotide sequence ID" value="NZ_CCSE01000001.1"/>
</dbReference>
<feature type="coiled-coil region" evidence="1">
    <location>
        <begin position="144"/>
        <end position="171"/>
    </location>
</feature>
<dbReference type="InterPro" id="IPR050194">
    <property type="entry name" value="Glycosyltransferase_grp1"/>
</dbReference>
<dbReference type="Gene3D" id="1.25.40.10">
    <property type="entry name" value="Tetratricopeptide repeat domain"/>
    <property type="match status" value="1"/>
</dbReference>
<name>A0A078M0D9_9STAP</name>
<dbReference type="Pfam" id="PF13439">
    <property type="entry name" value="Glyco_transf_4"/>
    <property type="match status" value="1"/>
</dbReference>
<dbReference type="GO" id="GO:0016757">
    <property type="term" value="F:glycosyltransferase activity"/>
    <property type="evidence" value="ECO:0007669"/>
    <property type="project" value="UniProtKB-KW"/>
</dbReference>
<dbReference type="STRING" id="1461582.BN1048_00577"/>
<dbReference type="Gene3D" id="3.40.50.2000">
    <property type="entry name" value="Glycogen Phosphorylase B"/>
    <property type="match status" value="2"/>
</dbReference>
<dbReference type="PANTHER" id="PTHR45947">
    <property type="entry name" value="SULFOQUINOVOSYL TRANSFERASE SQD2"/>
    <property type="match status" value="1"/>
</dbReference>
<dbReference type="CDD" id="cd03794">
    <property type="entry name" value="GT4_WbuB-like"/>
    <property type="match status" value="1"/>
</dbReference>
<dbReference type="HOGENOM" id="CLU_312337_0_0_9"/>
<keyword evidence="4" id="KW-1185">Reference proteome</keyword>
<reference evidence="3 4" key="1">
    <citation type="submission" date="2014-07" db="EMBL/GenBank/DDBJ databases">
        <authorList>
            <person name="Urmite Genomes Urmite Genomes"/>
        </authorList>
    </citation>
    <scope>NUCLEOTIDE SEQUENCE [LARGE SCALE GENOMIC DNA]</scope>
    <source>
        <strain evidence="3 4">13MG44_air</strain>
    </source>
</reference>
<gene>
    <name evidence="3" type="primary">pimB_1</name>
    <name evidence="3" type="ORF">BN1048_00577</name>
</gene>
<dbReference type="InterPro" id="IPR028098">
    <property type="entry name" value="Glyco_trans_4-like_N"/>
</dbReference>
<sequence length="939" mass="109945">MRYLQGIISYVTLKYNMPVVSRHILKLSLSKKIGGQEPGLSFFLRKSEHLTLMDLIDNMRLQNDYEAYLKALILRHEKNYKGSLEMVANDRNKALVPFKTKLYYNLKRYDDIVHIADSGHDVLAELTEEQQLVIVRNLMKNNQYESIEKMIERTSKNKMQLEELYHQEKDDLYYQYSWSQYRTMILEDIDPNAPFSEIKVAIDATDDNMRDLGYVLVINNYFVKEQNLDDLNQLFVDYINNNEKLFKYIDPIAVDTLDFNLSANDKKSDRLQNLLNYYHFGKGTKMLMNKIMKLLPEVTLNAQHIMSIRRLVLDGHLNFNDSVIKKMFNSDKRLENVFHSATLFIDEETRSMTDKFVHHNFSTRERTRIYNTVINQLQRVNKRYELPFYIFSYLEKTAARKQNHTYILARFYATEDQKEKLNSLILSNTLDKQLKIHINLSMYLFNLKMYACSLQHAREAYNIKPSNADVLRSLIRSHHVMGNIDERYKMLQEMRKQFPSRVYPGEFLMAEQEHELFHSEWQPKPLTDDIVYKDDGKTVLFVLNKAMPAINGYTIRTNEIVSRVRDYGYRPVATSRLGWSPEHENYTKPGLDEGDYRTYYIDKSDKYLTNRTPMRKYFNVYKEELLKIVLKEKPAVIHAASNFQNALPAIRLGNQMNIKTIYEVRGLWHHTQTSKVPEFFNSDRFNMQEQYEILCCEYADEVIVISESLREYLILKGIKAEKITVLPNGVDSEVLSPLEKSNDILERYQLEDSIVLGFIGSITNYEGIELIIDAVEALNSTGEYKQRFKLLVVGDGQHRATLQRKVLNQNLSEDIIFTGKVPFETVKDYYSVIDIAPFPRQDKLVCQLVTPIKTYEAMAMGKRVIVSDVNALKEMVIDQVNGVYFEADNQEAFEEAVISVLNNDSIGESAREWVVDNRDWSVLLKKLAKVYEKMDIKAN</sequence>
<accession>A0A078M0D9</accession>
<keyword evidence="3" id="KW-0808">Transferase</keyword>
<evidence type="ECO:0000256" key="1">
    <source>
        <dbReference type="SAM" id="Coils"/>
    </source>
</evidence>
<dbReference type="EMBL" id="CCSE01000001">
    <property type="protein sequence ID" value="CDZ99640.1"/>
    <property type="molecule type" value="Genomic_DNA"/>
</dbReference>
<dbReference type="eggNOG" id="COG0438">
    <property type="taxonomic scope" value="Bacteria"/>
</dbReference>
<dbReference type="Proteomes" id="UP000044136">
    <property type="component" value="Unassembled WGS sequence"/>
</dbReference>
<keyword evidence="3" id="KW-0328">Glycosyltransferase</keyword>
<protein>
    <submittedName>
        <fullName evidence="3">GDP-mannose-dependent alpha-(1-6)-phosphatidylinositol monomannoside mannosyltransferase</fullName>
    </submittedName>
</protein>
<keyword evidence="1" id="KW-0175">Coiled coil</keyword>
<dbReference type="OrthoDB" id="9815550at2"/>
<dbReference type="SUPFAM" id="SSF53756">
    <property type="entry name" value="UDP-Glycosyltransferase/glycogen phosphorylase"/>
    <property type="match status" value="1"/>
</dbReference>
<evidence type="ECO:0000313" key="3">
    <source>
        <dbReference type="EMBL" id="CDZ99640.1"/>
    </source>
</evidence>
<dbReference type="AlphaFoldDB" id="A0A078M0D9"/>
<feature type="domain" description="Glycosyltransferase subfamily 4-like N-terminal" evidence="2">
    <location>
        <begin position="613"/>
        <end position="733"/>
    </location>
</feature>
<dbReference type="Pfam" id="PF13692">
    <property type="entry name" value="Glyco_trans_1_4"/>
    <property type="match status" value="1"/>
</dbReference>
<dbReference type="SUPFAM" id="SSF48452">
    <property type="entry name" value="TPR-like"/>
    <property type="match status" value="1"/>
</dbReference>
<evidence type="ECO:0000313" key="4">
    <source>
        <dbReference type="Proteomes" id="UP000044136"/>
    </source>
</evidence>
<organism evidence="3 4">
    <name type="scientific">Jeotgalicoccus saudimassiliensis</name>
    <dbReference type="NCBI Taxonomy" id="1461582"/>
    <lineage>
        <taxon>Bacteria</taxon>
        <taxon>Bacillati</taxon>
        <taxon>Bacillota</taxon>
        <taxon>Bacilli</taxon>
        <taxon>Bacillales</taxon>
        <taxon>Staphylococcaceae</taxon>
        <taxon>Jeotgalicoccus</taxon>
    </lineage>
</organism>
<proteinExistence type="predicted"/>